<comment type="caution">
    <text evidence="3">The sequence shown here is derived from an EMBL/GenBank/DDBJ whole genome shotgun (WGS) entry which is preliminary data.</text>
</comment>
<dbReference type="Gene3D" id="1.10.630.10">
    <property type="entry name" value="Cytochrome P450"/>
    <property type="match status" value="1"/>
</dbReference>
<dbReference type="InterPro" id="IPR002397">
    <property type="entry name" value="Cyt_P450_B"/>
</dbReference>
<dbReference type="InterPro" id="IPR017972">
    <property type="entry name" value="Cyt_P450_CS"/>
</dbReference>
<dbReference type="GO" id="GO:0005506">
    <property type="term" value="F:iron ion binding"/>
    <property type="evidence" value="ECO:0007669"/>
    <property type="project" value="InterPro"/>
</dbReference>
<dbReference type="PROSITE" id="PS00086">
    <property type="entry name" value="CYTOCHROME_P450"/>
    <property type="match status" value="1"/>
</dbReference>
<dbReference type="GO" id="GO:0016705">
    <property type="term" value="F:oxidoreductase activity, acting on paired donors, with incorporation or reduction of molecular oxygen"/>
    <property type="evidence" value="ECO:0007669"/>
    <property type="project" value="InterPro"/>
</dbReference>
<name>A0A7W6BJ00_9SPHN</name>
<keyword evidence="2" id="KW-0408">Iron</keyword>
<keyword evidence="4" id="KW-1185">Reference proteome</keyword>
<proteinExistence type="inferred from homology"/>
<sequence>MATADLSTAQASGPVDGVPTLDIDPFDEAFLSDPYGWHDQLRDAGPVVWLNRYGIYAAARYAEVSAALNDWQNFVSGRGVGLSDFARETPWRPPSLLLEADPPLHSRTRRIMAGIVSLPRLKALAPLWREKAVELVEELLPRGRFDAITDLAEIFPLRIFPDAVGLGPDAGEHLLAYAAATFNAFGPRNAIFEDSNARAQEAIAWVNEACRRENLREEGWGMDVYRAADAGQCTADEAHRLVRSLLSAGVDTTVNGIGNMIHAFALHPDQWTLLREAPALHRKAFEEALRWDSTVQTFFRTTGAPVELGGTVLPEGVKILLFLAAANRDPRRWEEPERFDINRQTSGHVGFGFGIHQCLGQMVARLEAEVMLEALMPRIARFRLAGAPVRRLNNTLHALGSLPVEIEAVEIETAEG</sequence>
<evidence type="ECO:0000256" key="1">
    <source>
        <dbReference type="ARBA" id="ARBA00010617"/>
    </source>
</evidence>
<keyword evidence="2" id="KW-0349">Heme</keyword>
<dbReference type="SUPFAM" id="SSF48264">
    <property type="entry name" value="Cytochrome P450"/>
    <property type="match status" value="1"/>
</dbReference>
<keyword evidence="2" id="KW-0503">Monooxygenase</keyword>
<accession>A0A7W6BJ00</accession>
<dbReference type="GO" id="GO:0004497">
    <property type="term" value="F:monooxygenase activity"/>
    <property type="evidence" value="ECO:0007669"/>
    <property type="project" value="UniProtKB-KW"/>
</dbReference>
<dbReference type="GO" id="GO:0020037">
    <property type="term" value="F:heme binding"/>
    <property type="evidence" value="ECO:0007669"/>
    <property type="project" value="InterPro"/>
</dbReference>
<dbReference type="PRINTS" id="PR00359">
    <property type="entry name" value="BP450"/>
</dbReference>
<dbReference type="InterPro" id="IPR001128">
    <property type="entry name" value="Cyt_P450"/>
</dbReference>
<dbReference type="InterPro" id="IPR036396">
    <property type="entry name" value="Cyt_P450_sf"/>
</dbReference>
<gene>
    <name evidence="3" type="ORF">GGR43_003520</name>
</gene>
<comment type="similarity">
    <text evidence="1 2">Belongs to the cytochrome P450 family.</text>
</comment>
<dbReference type="Proteomes" id="UP000571950">
    <property type="component" value="Unassembled WGS sequence"/>
</dbReference>
<organism evidence="3 4">
    <name type="scientific">Sphingobium jiangsuense</name>
    <dbReference type="NCBI Taxonomy" id="870476"/>
    <lineage>
        <taxon>Bacteria</taxon>
        <taxon>Pseudomonadati</taxon>
        <taxon>Pseudomonadota</taxon>
        <taxon>Alphaproteobacteria</taxon>
        <taxon>Sphingomonadales</taxon>
        <taxon>Sphingomonadaceae</taxon>
        <taxon>Sphingobium</taxon>
    </lineage>
</organism>
<protein>
    <recommendedName>
        <fullName evidence="5">Cytochrome P450</fullName>
    </recommendedName>
</protein>
<reference evidence="3 4" key="1">
    <citation type="submission" date="2020-08" db="EMBL/GenBank/DDBJ databases">
        <title>Genomic Encyclopedia of Type Strains, Phase IV (KMG-IV): sequencing the most valuable type-strain genomes for metagenomic binning, comparative biology and taxonomic classification.</title>
        <authorList>
            <person name="Goeker M."/>
        </authorList>
    </citation>
    <scope>NUCLEOTIDE SEQUENCE [LARGE SCALE GENOMIC DNA]</scope>
    <source>
        <strain evidence="3 4">DSM 26189</strain>
    </source>
</reference>
<dbReference type="EMBL" id="JACIDT010000015">
    <property type="protein sequence ID" value="MBB3927783.1"/>
    <property type="molecule type" value="Genomic_DNA"/>
</dbReference>
<dbReference type="PANTHER" id="PTHR46696:SF1">
    <property type="entry name" value="CYTOCHROME P450 YJIB-RELATED"/>
    <property type="match status" value="1"/>
</dbReference>
<evidence type="ECO:0000256" key="2">
    <source>
        <dbReference type="RuleBase" id="RU000461"/>
    </source>
</evidence>
<dbReference type="Pfam" id="PF00067">
    <property type="entry name" value="p450"/>
    <property type="match status" value="1"/>
</dbReference>
<dbReference type="PANTHER" id="PTHR46696">
    <property type="entry name" value="P450, PUTATIVE (EUROFUNG)-RELATED"/>
    <property type="match status" value="1"/>
</dbReference>
<dbReference type="AlphaFoldDB" id="A0A7W6BJ00"/>
<evidence type="ECO:0008006" key="5">
    <source>
        <dbReference type="Google" id="ProtNLM"/>
    </source>
</evidence>
<dbReference type="RefSeq" id="WP_188073252.1">
    <property type="nucleotide sequence ID" value="NZ_BSPS01000028.1"/>
</dbReference>
<dbReference type="CDD" id="cd11037">
    <property type="entry name" value="CYP199A2-like"/>
    <property type="match status" value="1"/>
</dbReference>
<keyword evidence="2" id="KW-0479">Metal-binding</keyword>
<evidence type="ECO:0000313" key="3">
    <source>
        <dbReference type="EMBL" id="MBB3927783.1"/>
    </source>
</evidence>
<evidence type="ECO:0000313" key="4">
    <source>
        <dbReference type="Proteomes" id="UP000571950"/>
    </source>
</evidence>
<keyword evidence="2" id="KW-0560">Oxidoreductase</keyword>